<dbReference type="SMART" id="SM00577">
    <property type="entry name" value="CPDc"/>
    <property type="match status" value="1"/>
</dbReference>
<evidence type="ECO:0000256" key="2">
    <source>
        <dbReference type="ARBA" id="ARBA00013081"/>
    </source>
</evidence>
<keyword evidence="3" id="KW-0378">Hydrolase</keyword>
<dbReference type="Pfam" id="PF03031">
    <property type="entry name" value="NIF"/>
    <property type="match status" value="1"/>
</dbReference>
<sequence>MEAGGGGEEGRGWWWWRRWRRRGGPGGAGDGDPRPGPAAAAAAGVEGVGGGGRADRLGAGALRPAAARPAPRRPARCRCLPATATAAAGSPRPQRAAAERKLKAERPGVVRELCARPGQVVAPGIQSKNGKQNVPLSTATVSMVHSVPELKVSSEQAEQLGREDQQRLHRNRKLVLMVDLDQTLIHTTEQHCQQMSNKGIFHFQLGRGEPMLHTRLRPHCKEFLEKIAKLYELHVFTFGSRLYAHTIAGTARVSLQGMILRVCSNS</sequence>
<dbReference type="GO" id="GO:0008420">
    <property type="term" value="F:RNA polymerase II CTD heptapeptide repeat phosphatase activity"/>
    <property type="evidence" value="ECO:0007669"/>
    <property type="project" value="InterPro"/>
</dbReference>
<dbReference type="AlphaFoldDB" id="A0A8B9ZKM9"/>
<dbReference type="GO" id="GO:0005634">
    <property type="term" value="C:nucleus"/>
    <property type="evidence" value="ECO:0007669"/>
    <property type="project" value="UniProtKB-SubCell"/>
</dbReference>
<evidence type="ECO:0000259" key="8">
    <source>
        <dbReference type="PROSITE" id="PS50969"/>
    </source>
</evidence>
<dbReference type="EC" id="3.1.3.16" evidence="2"/>
<keyword evidence="4" id="KW-0539">Nucleus</keyword>
<dbReference type="Pfam" id="PF26077">
    <property type="entry name" value="BSH_Fcp1"/>
    <property type="match status" value="1"/>
</dbReference>
<comment type="subcellular location">
    <subcellularLocation>
        <location evidence="1">Nucleus</location>
    </subcellularLocation>
</comment>
<proteinExistence type="predicted"/>
<dbReference type="InterPro" id="IPR036412">
    <property type="entry name" value="HAD-like_sf"/>
</dbReference>
<dbReference type="InterPro" id="IPR039189">
    <property type="entry name" value="Fcp1"/>
</dbReference>
<comment type="catalytic activity">
    <reaction evidence="6">
        <text>O-phospho-L-threonyl-[protein] + H2O = L-threonyl-[protein] + phosphate</text>
        <dbReference type="Rhea" id="RHEA:47004"/>
        <dbReference type="Rhea" id="RHEA-COMP:11060"/>
        <dbReference type="Rhea" id="RHEA-COMP:11605"/>
        <dbReference type="ChEBI" id="CHEBI:15377"/>
        <dbReference type="ChEBI" id="CHEBI:30013"/>
        <dbReference type="ChEBI" id="CHEBI:43474"/>
        <dbReference type="ChEBI" id="CHEBI:61977"/>
        <dbReference type="EC" id="3.1.3.16"/>
    </reaction>
</comment>
<dbReference type="PANTHER" id="PTHR23081">
    <property type="entry name" value="RNA POLYMERASE II CTD PHOSPHATASE"/>
    <property type="match status" value="1"/>
</dbReference>
<accession>A0A8B9ZKM9</accession>
<dbReference type="PROSITE" id="PS50969">
    <property type="entry name" value="FCP1"/>
    <property type="match status" value="1"/>
</dbReference>
<reference evidence="9" key="2">
    <citation type="submission" date="2025-08" db="UniProtKB">
        <authorList>
            <consortium name="Ensembl"/>
        </authorList>
    </citation>
    <scope>IDENTIFICATION</scope>
</reference>
<reference evidence="9" key="3">
    <citation type="submission" date="2025-09" db="UniProtKB">
        <authorList>
            <consortium name="Ensembl"/>
        </authorList>
    </citation>
    <scope>IDENTIFICATION</scope>
</reference>
<dbReference type="CDD" id="cd07521">
    <property type="entry name" value="HAD_FCP1-like"/>
    <property type="match status" value="1"/>
</dbReference>
<dbReference type="InterPro" id="IPR058785">
    <property type="entry name" value="BSH_FCP1"/>
</dbReference>
<dbReference type="InterPro" id="IPR004274">
    <property type="entry name" value="FCP1_dom"/>
</dbReference>
<organism evidence="9 10">
    <name type="scientific">Anas platyrhynchos</name>
    <name type="common">Mallard</name>
    <name type="synonym">Anas boschas</name>
    <dbReference type="NCBI Taxonomy" id="8839"/>
    <lineage>
        <taxon>Eukaryota</taxon>
        <taxon>Metazoa</taxon>
        <taxon>Chordata</taxon>
        <taxon>Craniata</taxon>
        <taxon>Vertebrata</taxon>
        <taxon>Euteleostomi</taxon>
        <taxon>Archelosauria</taxon>
        <taxon>Archosauria</taxon>
        <taxon>Dinosauria</taxon>
        <taxon>Saurischia</taxon>
        <taxon>Theropoda</taxon>
        <taxon>Coelurosauria</taxon>
        <taxon>Aves</taxon>
        <taxon>Neognathae</taxon>
        <taxon>Galloanserae</taxon>
        <taxon>Anseriformes</taxon>
        <taxon>Anatidae</taxon>
        <taxon>Anatinae</taxon>
        <taxon>Anas</taxon>
    </lineage>
</organism>
<protein>
    <recommendedName>
        <fullName evidence="2">protein-serine/threonine phosphatase</fullName>
        <ecNumber evidence="2">3.1.3.16</ecNumber>
    </recommendedName>
</protein>
<evidence type="ECO:0000313" key="9">
    <source>
        <dbReference type="Ensembl" id="ENSAPLP00020024523.1"/>
    </source>
</evidence>
<dbReference type="SUPFAM" id="SSF56784">
    <property type="entry name" value="HAD-like"/>
    <property type="match status" value="1"/>
</dbReference>
<feature type="compositionally biased region" description="Low complexity" evidence="7">
    <location>
        <begin position="57"/>
        <end position="69"/>
    </location>
</feature>
<dbReference type="PANTHER" id="PTHR23081:SF36">
    <property type="entry name" value="RNA POLYMERASE II SUBUNIT A C-TERMINAL DOMAIN PHOSPHATASE"/>
    <property type="match status" value="1"/>
</dbReference>
<feature type="domain" description="FCP1 homology" evidence="8">
    <location>
        <begin position="169"/>
        <end position="266"/>
    </location>
</feature>
<evidence type="ECO:0000313" key="10">
    <source>
        <dbReference type="Proteomes" id="UP000694400"/>
    </source>
</evidence>
<evidence type="ECO:0000256" key="1">
    <source>
        <dbReference type="ARBA" id="ARBA00004123"/>
    </source>
</evidence>
<evidence type="ECO:0000256" key="4">
    <source>
        <dbReference type="ARBA" id="ARBA00023242"/>
    </source>
</evidence>
<feature type="region of interest" description="Disordered" evidence="7">
    <location>
        <begin position="20"/>
        <end position="104"/>
    </location>
</feature>
<evidence type="ECO:0000256" key="7">
    <source>
        <dbReference type="SAM" id="MobiDB-lite"/>
    </source>
</evidence>
<dbReference type="Proteomes" id="UP000694400">
    <property type="component" value="Chromosome 2"/>
</dbReference>
<comment type="catalytic activity">
    <reaction evidence="5">
        <text>O-phospho-L-seryl-[protein] + H2O = L-seryl-[protein] + phosphate</text>
        <dbReference type="Rhea" id="RHEA:20629"/>
        <dbReference type="Rhea" id="RHEA-COMP:9863"/>
        <dbReference type="Rhea" id="RHEA-COMP:11604"/>
        <dbReference type="ChEBI" id="CHEBI:15377"/>
        <dbReference type="ChEBI" id="CHEBI:29999"/>
        <dbReference type="ChEBI" id="CHEBI:43474"/>
        <dbReference type="ChEBI" id="CHEBI:83421"/>
        <dbReference type="EC" id="3.1.3.16"/>
    </reaction>
</comment>
<evidence type="ECO:0000256" key="5">
    <source>
        <dbReference type="ARBA" id="ARBA00047761"/>
    </source>
</evidence>
<name>A0A8B9ZKM9_ANAPL</name>
<dbReference type="Gene3D" id="3.40.50.1000">
    <property type="entry name" value="HAD superfamily/HAD-like"/>
    <property type="match status" value="1"/>
</dbReference>
<dbReference type="InterPro" id="IPR023214">
    <property type="entry name" value="HAD_sf"/>
</dbReference>
<evidence type="ECO:0000256" key="6">
    <source>
        <dbReference type="ARBA" id="ARBA00048336"/>
    </source>
</evidence>
<dbReference type="Ensembl" id="ENSAPLT00020026448.1">
    <property type="protein sequence ID" value="ENSAPLP00020024523.1"/>
    <property type="gene ID" value="ENSAPLG00020016904.1"/>
</dbReference>
<evidence type="ECO:0000256" key="3">
    <source>
        <dbReference type="ARBA" id="ARBA00022801"/>
    </source>
</evidence>
<reference evidence="9" key="1">
    <citation type="submission" date="2019-08" db="EMBL/GenBank/DDBJ databases">
        <title>Three high-quality genomes provides insights into domestication of ducks.</title>
        <authorList>
            <person name="Hou Z.C."/>
            <person name="Zhu F."/>
            <person name="Yin Z.T."/>
            <person name="Zhang F."/>
        </authorList>
    </citation>
    <scope>NUCLEOTIDE SEQUENCE [LARGE SCALE GENOMIC DNA]</scope>
</reference>